<dbReference type="AlphaFoldDB" id="A0A7S4LFG4"/>
<proteinExistence type="predicted"/>
<sequence length="113" mass="12764">MLRVLAIVHCPCFEGRAVVSEASVLIKDAQVNLESSATRCGVVCAPQRDCVRRLRHEGAWITPVFPTPRLSLQCKNFPQVLYAVSMLNWTAPLFRHRETLLPEFFLTHGRCDA</sequence>
<evidence type="ECO:0000313" key="1">
    <source>
        <dbReference type="EMBL" id="CAE0825893.1"/>
    </source>
</evidence>
<dbReference type="EMBL" id="HBJA01107500">
    <property type="protein sequence ID" value="CAE0825893.1"/>
    <property type="molecule type" value="Transcribed_RNA"/>
</dbReference>
<name>A0A7S4LFG4_9EUGL</name>
<gene>
    <name evidence="1" type="ORF">EGYM00163_LOCUS37145</name>
</gene>
<protein>
    <submittedName>
        <fullName evidence="1">Uncharacterized protein</fullName>
    </submittedName>
</protein>
<reference evidence="1" key="1">
    <citation type="submission" date="2021-01" db="EMBL/GenBank/DDBJ databases">
        <authorList>
            <person name="Corre E."/>
            <person name="Pelletier E."/>
            <person name="Niang G."/>
            <person name="Scheremetjew M."/>
            <person name="Finn R."/>
            <person name="Kale V."/>
            <person name="Holt S."/>
            <person name="Cochrane G."/>
            <person name="Meng A."/>
            <person name="Brown T."/>
            <person name="Cohen L."/>
        </authorList>
    </citation>
    <scope>NUCLEOTIDE SEQUENCE</scope>
    <source>
        <strain evidence="1">CCMP1594</strain>
    </source>
</reference>
<organism evidence="1">
    <name type="scientific">Eutreptiella gymnastica</name>
    <dbReference type="NCBI Taxonomy" id="73025"/>
    <lineage>
        <taxon>Eukaryota</taxon>
        <taxon>Discoba</taxon>
        <taxon>Euglenozoa</taxon>
        <taxon>Euglenida</taxon>
        <taxon>Spirocuta</taxon>
        <taxon>Euglenophyceae</taxon>
        <taxon>Eutreptiales</taxon>
        <taxon>Eutreptiaceae</taxon>
        <taxon>Eutreptiella</taxon>
    </lineage>
</organism>
<accession>A0A7S4LFG4</accession>